<dbReference type="InParanoid" id="A0A251T8Q1"/>
<dbReference type="Proteomes" id="UP000215914">
    <property type="component" value="Chromosome 11"/>
</dbReference>
<dbReference type="EMBL" id="CM007900">
    <property type="protein sequence ID" value="OTG07468.1"/>
    <property type="molecule type" value="Genomic_DNA"/>
</dbReference>
<sequence length="58" mass="7127">MHERKKKELVPDHKQRLKIEERKKKELVPDHKQRLKIEVKHPYDCLCAARIRTHLDHP</sequence>
<evidence type="ECO:0000313" key="2">
    <source>
        <dbReference type="Proteomes" id="UP000215914"/>
    </source>
</evidence>
<proteinExistence type="predicted"/>
<evidence type="ECO:0000313" key="1">
    <source>
        <dbReference type="EMBL" id="OTG07468.1"/>
    </source>
</evidence>
<protein>
    <submittedName>
        <fullName evidence="1">Uncharacterized protein</fullName>
    </submittedName>
</protein>
<reference evidence="2" key="1">
    <citation type="journal article" date="2017" name="Nature">
        <title>The sunflower genome provides insights into oil metabolism, flowering and Asterid evolution.</title>
        <authorList>
            <person name="Badouin H."/>
            <person name="Gouzy J."/>
            <person name="Grassa C.J."/>
            <person name="Murat F."/>
            <person name="Staton S.E."/>
            <person name="Cottret L."/>
            <person name="Lelandais-Briere C."/>
            <person name="Owens G.L."/>
            <person name="Carrere S."/>
            <person name="Mayjonade B."/>
            <person name="Legrand L."/>
            <person name="Gill N."/>
            <person name="Kane N.C."/>
            <person name="Bowers J.E."/>
            <person name="Hubner S."/>
            <person name="Bellec A."/>
            <person name="Berard A."/>
            <person name="Berges H."/>
            <person name="Blanchet N."/>
            <person name="Boniface M.C."/>
            <person name="Brunel D."/>
            <person name="Catrice O."/>
            <person name="Chaidir N."/>
            <person name="Claudel C."/>
            <person name="Donnadieu C."/>
            <person name="Faraut T."/>
            <person name="Fievet G."/>
            <person name="Helmstetter N."/>
            <person name="King M."/>
            <person name="Knapp S.J."/>
            <person name="Lai Z."/>
            <person name="Le Paslier M.C."/>
            <person name="Lippi Y."/>
            <person name="Lorenzon L."/>
            <person name="Mandel J.R."/>
            <person name="Marage G."/>
            <person name="Marchand G."/>
            <person name="Marquand E."/>
            <person name="Bret-Mestries E."/>
            <person name="Morien E."/>
            <person name="Nambeesan S."/>
            <person name="Nguyen T."/>
            <person name="Pegot-Espagnet P."/>
            <person name="Pouilly N."/>
            <person name="Raftis F."/>
            <person name="Sallet E."/>
            <person name="Schiex T."/>
            <person name="Thomas J."/>
            <person name="Vandecasteele C."/>
            <person name="Vares D."/>
            <person name="Vear F."/>
            <person name="Vautrin S."/>
            <person name="Crespi M."/>
            <person name="Mangin B."/>
            <person name="Burke J.M."/>
            <person name="Salse J."/>
            <person name="Munos S."/>
            <person name="Vincourt P."/>
            <person name="Rieseberg L.H."/>
            <person name="Langlade N.B."/>
        </authorList>
    </citation>
    <scope>NUCLEOTIDE SEQUENCE [LARGE SCALE GENOMIC DNA]</scope>
    <source>
        <strain evidence="2">cv. SF193</strain>
    </source>
</reference>
<accession>A0A251T8Q1</accession>
<gene>
    <name evidence="1" type="ORF">HannXRQ_Chr11g0330801</name>
</gene>
<dbReference type="AlphaFoldDB" id="A0A251T8Q1"/>
<name>A0A251T8Q1_HELAN</name>
<keyword evidence="2" id="KW-1185">Reference proteome</keyword>
<organism evidence="1 2">
    <name type="scientific">Helianthus annuus</name>
    <name type="common">Common sunflower</name>
    <dbReference type="NCBI Taxonomy" id="4232"/>
    <lineage>
        <taxon>Eukaryota</taxon>
        <taxon>Viridiplantae</taxon>
        <taxon>Streptophyta</taxon>
        <taxon>Embryophyta</taxon>
        <taxon>Tracheophyta</taxon>
        <taxon>Spermatophyta</taxon>
        <taxon>Magnoliopsida</taxon>
        <taxon>eudicotyledons</taxon>
        <taxon>Gunneridae</taxon>
        <taxon>Pentapetalae</taxon>
        <taxon>asterids</taxon>
        <taxon>campanulids</taxon>
        <taxon>Asterales</taxon>
        <taxon>Asteraceae</taxon>
        <taxon>Asteroideae</taxon>
        <taxon>Heliantheae alliance</taxon>
        <taxon>Heliantheae</taxon>
        <taxon>Helianthus</taxon>
    </lineage>
</organism>